<evidence type="ECO:0000259" key="3">
    <source>
        <dbReference type="PROSITE" id="PS50013"/>
    </source>
</evidence>
<dbReference type="SUPFAM" id="SSF54160">
    <property type="entry name" value="Chromo domain-like"/>
    <property type="match status" value="2"/>
</dbReference>
<evidence type="ECO:0000313" key="5">
    <source>
        <dbReference type="Proteomes" id="UP001154078"/>
    </source>
</evidence>
<protein>
    <recommendedName>
        <fullName evidence="3">Chromo domain-containing protein</fullName>
    </recommendedName>
</protein>
<dbReference type="SMART" id="SM00300">
    <property type="entry name" value="ChSh"/>
    <property type="match status" value="1"/>
</dbReference>
<name>A0A9P0ASL1_BRAAE</name>
<gene>
    <name evidence="4" type="ORF">MELIAE_LOCUS2616</name>
</gene>
<sequence>MADEVDYKVHSILDMKIELEETGFVYYYLIDWGDGISKPNWEPSYNLSCPSKIREYKNKQKKANAENKMSSMTTVQQRAYVKMLKEEDAVDKEIRQKFEELCRSSPYPIAFNRQLNIRRIINAFEHKGKLIYVVAWKNSNKVDAIPAKICNVMIPEHVIDFLESKLWVRNDRGVLVKWGYEEDEKFDNPWGKTPEIRGEIYSIEYNNYDKESSSQSEFEEEIEQE</sequence>
<evidence type="ECO:0000256" key="2">
    <source>
        <dbReference type="ARBA" id="ARBA00023242"/>
    </source>
</evidence>
<dbReference type="PANTHER" id="PTHR22812">
    <property type="entry name" value="CHROMOBOX PROTEIN"/>
    <property type="match status" value="1"/>
</dbReference>
<comment type="subcellular location">
    <subcellularLocation>
        <location evidence="1">Nucleus</location>
    </subcellularLocation>
</comment>
<keyword evidence="5" id="KW-1185">Reference proteome</keyword>
<dbReference type="GO" id="GO:0005634">
    <property type="term" value="C:nucleus"/>
    <property type="evidence" value="ECO:0007669"/>
    <property type="project" value="UniProtKB-SubCell"/>
</dbReference>
<dbReference type="InterPro" id="IPR016197">
    <property type="entry name" value="Chromo-like_dom_sf"/>
</dbReference>
<dbReference type="InterPro" id="IPR008251">
    <property type="entry name" value="Chromo_shadow_dom"/>
</dbReference>
<keyword evidence="2" id="KW-0539">Nucleus</keyword>
<organism evidence="4 5">
    <name type="scientific">Brassicogethes aeneus</name>
    <name type="common">Rape pollen beetle</name>
    <name type="synonym">Meligethes aeneus</name>
    <dbReference type="NCBI Taxonomy" id="1431903"/>
    <lineage>
        <taxon>Eukaryota</taxon>
        <taxon>Metazoa</taxon>
        <taxon>Ecdysozoa</taxon>
        <taxon>Arthropoda</taxon>
        <taxon>Hexapoda</taxon>
        <taxon>Insecta</taxon>
        <taxon>Pterygota</taxon>
        <taxon>Neoptera</taxon>
        <taxon>Endopterygota</taxon>
        <taxon>Coleoptera</taxon>
        <taxon>Polyphaga</taxon>
        <taxon>Cucujiformia</taxon>
        <taxon>Nitidulidae</taxon>
        <taxon>Meligethinae</taxon>
        <taxon>Brassicogethes</taxon>
    </lineage>
</organism>
<dbReference type="EMBL" id="OV121142">
    <property type="protein sequence ID" value="CAH0549487.1"/>
    <property type="molecule type" value="Genomic_DNA"/>
</dbReference>
<evidence type="ECO:0000256" key="1">
    <source>
        <dbReference type="ARBA" id="ARBA00004123"/>
    </source>
</evidence>
<dbReference type="OrthoDB" id="341259at2759"/>
<dbReference type="InterPro" id="IPR051219">
    <property type="entry name" value="Heterochromatin_chromo-domain"/>
</dbReference>
<accession>A0A9P0ASL1</accession>
<evidence type="ECO:0000313" key="4">
    <source>
        <dbReference type="EMBL" id="CAH0549487.1"/>
    </source>
</evidence>
<reference evidence="4" key="1">
    <citation type="submission" date="2021-12" db="EMBL/GenBank/DDBJ databases">
        <authorList>
            <person name="King R."/>
        </authorList>
    </citation>
    <scope>NUCLEOTIDE SEQUENCE</scope>
</reference>
<dbReference type="AlphaFoldDB" id="A0A9P0ASL1"/>
<dbReference type="Gene3D" id="2.40.50.40">
    <property type="match status" value="2"/>
</dbReference>
<dbReference type="Proteomes" id="UP001154078">
    <property type="component" value="Chromosome 11"/>
</dbReference>
<proteinExistence type="predicted"/>
<feature type="domain" description="Chromo" evidence="3">
    <location>
        <begin position="7"/>
        <end position="68"/>
    </location>
</feature>
<dbReference type="GO" id="GO:0005694">
    <property type="term" value="C:chromosome"/>
    <property type="evidence" value="ECO:0007669"/>
    <property type="project" value="UniProtKB-ARBA"/>
</dbReference>
<dbReference type="PROSITE" id="PS50013">
    <property type="entry name" value="CHROMO_2"/>
    <property type="match status" value="1"/>
</dbReference>
<dbReference type="Pfam" id="PF01393">
    <property type="entry name" value="Chromo_shadow"/>
    <property type="match status" value="1"/>
</dbReference>
<dbReference type="InterPro" id="IPR000953">
    <property type="entry name" value="Chromo/chromo_shadow_dom"/>
</dbReference>